<gene>
    <name evidence="7" type="ORF">IC612_03705</name>
</gene>
<evidence type="ECO:0000259" key="5">
    <source>
        <dbReference type="Pfam" id="PF00326"/>
    </source>
</evidence>
<dbReference type="InterPro" id="IPR002470">
    <property type="entry name" value="Peptidase_S9A"/>
</dbReference>
<dbReference type="RefSeq" id="WP_194738824.1">
    <property type="nucleotide sequence ID" value="NZ_JADKYY010000003.1"/>
</dbReference>
<feature type="domain" description="Peptidase S9A N-terminal" evidence="6">
    <location>
        <begin position="4"/>
        <end position="402"/>
    </location>
</feature>
<organism evidence="7 8">
    <name type="scientific">Planobacterium oryzisoli</name>
    <dbReference type="NCBI Taxonomy" id="2771435"/>
    <lineage>
        <taxon>Bacteria</taxon>
        <taxon>Pseudomonadati</taxon>
        <taxon>Bacteroidota</taxon>
        <taxon>Flavobacteriia</taxon>
        <taxon>Flavobacteriales</taxon>
        <taxon>Weeksellaceae</taxon>
        <taxon>Chryseobacterium group</taxon>
        <taxon>Chryseobacterium</taxon>
    </lineage>
</organism>
<dbReference type="PANTHER" id="PTHR11757:SF19">
    <property type="entry name" value="PROLYL ENDOPEPTIDASE-LIKE"/>
    <property type="match status" value="1"/>
</dbReference>
<evidence type="ECO:0000256" key="1">
    <source>
        <dbReference type="ARBA" id="ARBA00005228"/>
    </source>
</evidence>
<dbReference type="InterPro" id="IPR029058">
    <property type="entry name" value="AB_hydrolase_fold"/>
</dbReference>
<keyword evidence="8" id="KW-1185">Reference proteome</keyword>
<protein>
    <submittedName>
        <fullName evidence="7">S9 family peptidase</fullName>
    </submittedName>
</protein>
<evidence type="ECO:0000256" key="4">
    <source>
        <dbReference type="ARBA" id="ARBA00022825"/>
    </source>
</evidence>
<dbReference type="GO" id="GO:0006508">
    <property type="term" value="P:proteolysis"/>
    <property type="evidence" value="ECO:0007669"/>
    <property type="project" value="UniProtKB-KW"/>
</dbReference>
<proteinExistence type="inferred from homology"/>
<feature type="domain" description="Peptidase S9 prolyl oligopeptidase catalytic" evidence="5">
    <location>
        <begin position="462"/>
        <end position="674"/>
    </location>
</feature>
<comment type="caution">
    <text evidence="7">The sequence shown here is derived from an EMBL/GenBank/DDBJ whole genome shotgun (WGS) entry which is preliminary data.</text>
</comment>
<dbReference type="InterPro" id="IPR001375">
    <property type="entry name" value="Peptidase_S9_cat"/>
</dbReference>
<evidence type="ECO:0000259" key="6">
    <source>
        <dbReference type="Pfam" id="PF02897"/>
    </source>
</evidence>
<accession>A0A931E589</accession>
<dbReference type="EMBL" id="JADKYY010000003">
    <property type="protein sequence ID" value="MBF5026900.1"/>
    <property type="molecule type" value="Genomic_DNA"/>
</dbReference>
<evidence type="ECO:0000256" key="3">
    <source>
        <dbReference type="ARBA" id="ARBA00022801"/>
    </source>
</evidence>
<keyword evidence="2" id="KW-0645">Protease</keyword>
<dbReference type="SUPFAM" id="SSF53474">
    <property type="entry name" value="alpha/beta-Hydrolases"/>
    <property type="match status" value="1"/>
</dbReference>
<dbReference type="Proteomes" id="UP000694480">
    <property type="component" value="Unassembled WGS sequence"/>
</dbReference>
<reference evidence="7" key="1">
    <citation type="submission" date="2020-11" db="EMBL/GenBank/DDBJ databases">
        <title>Genome seq and assembly of Planobacterium sp.</title>
        <authorList>
            <person name="Chhetri G."/>
        </authorList>
    </citation>
    <scope>NUCLEOTIDE SEQUENCE</scope>
    <source>
        <strain evidence="7">GCR5</strain>
    </source>
</reference>
<dbReference type="SUPFAM" id="SSF50993">
    <property type="entry name" value="Peptidase/esterase 'gauge' domain"/>
    <property type="match status" value="1"/>
</dbReference>
<dbReference type="Pfam" id="PF02897">
    <property type="entry name" value="Peptidase_S9_N"/>
    <property type="match status" value="1"/>
</dbReference>
<evidence type="ECO:0000313" key="7">
    <source>
        <dbReference type="EMBL" id="MBF5026900.1"/>
    </source>
</evidence>
<dbReference type="InterPro" id="IPR023302">
    <property type="entry name" value="Pept_S9A_N"/>
</dbReference>
<keyword evidence="3" id="KW-0378">Hydrolase</keyword>
<evidence type="ECO:0000313" key="8">
    <source>
        <dbReference type="Proteomes" id="UP000694480"/>
    </source>
</evidence>
<dbReference type="PANTHER" id="PTHR11757">
    <property type="entry name" value="PROTEASE FAMILY S9A OLIGOPEPTIDASE"/>
    <property type="match status" value="1"/>
</dbReference>
<sequence>MKPPVAKKIPHKVYAPFEEREDPYYWMNQRQDPEVLAHLEAENRYAQSVLCPTKQLQSELFEEMKARYRKDDDSLPYFFNGYWYIVRYEKGKEYPVFLRKKETLSAREELLLDANALAQGHSYLDVGSIAVSEDNRLLSYSFDTVGMRNFTVHFRDLETGQNLEDTLEDTSGKVVWAGDGKHVFYVTKDSALRAYRVLRHTLGTAKEQDTVVFEEPDETFDVHVYKSKSQKYIFISSSSSVSDEHHFLPSSDVHSPWRVLQPRTRDLEYAVEHFGDEFFIITNAQGATNFKLVKTPVETPGIEHWQEVVPHQEEVLLEGFELFDQYLVLEQRIKGLLEIKIIEFSTGDSHVIEFSDPCYTAYIGVNMEFSTTKLRYGYTSLTKPSSVYEYDMKTRSTMLLKRQEVLGDFTPDDYTSERLWATARDGKEVAISLVYRNSTPKSSETPLLLYGYGSYGHTVDASFSSVRLSLLDRGFVFAIAHVRGGEYLGRDWYEEGKLLKKKNTFYDFIDCAHHLIQEGRTSAAHVYAMGGSAGGLLVGAVANMEPQLFRGIVAQVPFVDVLTTMLDETIPLTTGEYDEWGDPRKKKYYEYIRSYSPYDNVVPQAYPSILVSTGFHDSQVQYFEPAKWVAKLREYSTSGNPILLVTDMESGHGGKSGRFESLHEEALEYAFLLNLEHNP</sequence>
<keyword evidence="4" id="KW-0720">Serine protease</keyword>
<evidence type="ECO:0000256" key="2">
    <source>
        <dbReference type="ARBA" id="ARBA00022670"/>
    </source>
</evidence>
<dbReference type="InterPro" id="IPR051543">
    <property type="entry name" value="Serine_Peptidase_S9A"/>
</dbReference>
<dbReference type="AlphaFoldDB" id="A0A931E589"/>
<comment type="similarity">
    <text evidence="1">Belongs to the peptidase S9A family.</text>
</comment>
<dbReference type="Pfam" id="PF00326">
    <property type="entry name" value="Peptidase_S9"/>
    <property type="match status" value="1"/>
</dbReference>
<dbReference type="Gene3D" id="3.40.50.1820">
    <property type="entry name" value="alpha/beta hydrolase"/>
    <property type="match status" value="1"/>
</dbReference>
<name>A0A931E589_9FLAO</name>
<dbReference type="GO" id="GO:0004252">
    <property type="term" value="F:serine-type endopeptidase activity"/>
    <property type="evidence" value="ECO:0007669"/>
    <property type="project" value="InterPro"/>
</dbReference>
<dbReference type="PRINTS" id="PR00862">
    <property type="entry name" value="PROLIGOPTASE"/>
</dbReference>
<dbReference type="Gene3D" id="2.130.10.120">
    <property type="entry name" value="Prolyl oligopeptidase, N-terminal domain"/>
    <property type="match status" value="1"/>
</dbReference>